<accession>A0AC60PXG6</accession>
<proteinExistence type="predicted"/>
<dbReference type="Proteomes" id="UP000805193">
    <property type="component" value="Unassembled WGS sequence"/>
</dbReference>
<gene>
    <name evidence="1" type="ORF">HPB47_027496</name>
</gene>
<name>A0AC60PXG6_IXOPE</name>
<keyword evidence="2" id="KW-1185">Reference proteome</keyword>
<reference evidence="1 2" key="1">
    <citation type="journal article" date="2020" name="Cell">
        <title>Large-Scale Comparative Analyses of Tick Genomes Elucidate Their Genetic Diversity and Vector Capacities.</title>
        <authorList>
            <consortium name="Tick Genome and Microbiome Consortium (TIGMIC)"/>
            <person name="Jia N."/>
            <person name="Wang J."/>
            <person name="Shi W."/>
            <person name="Du L."/>
            <person name="Sun Y."/>
            <person name="Zhan W."/>
            <person name="Jiang J.F."/>
            <person name="Wang Q."/>
            <person name="Zhang B."/>
            <person name="Ji P."/>
            <person name="Bell-Sakyi L."/>
            <person name="Cui X.M."/>
            <person name="Yuan T.T."/>
            <person name="Jiang B.G."/>
            <person name="Yang W.F."/>
            <person name="Lam T.T."/>
            <person name="Chang Q.C."/>
            <person name="Ding S.J."/>
            <person name="Wang X.J."/>
            <person name="Zhu J.G."/>
            <person name="Ruan X.D."/>
            <person name="Zhao L."/>
            <person name="Wei J.T."/>
            <person name="Ye R.Z."/>
            <person name="Que T.C."/>
            <person name="Du C.H."/>
            <person name="Zhou Y.H."/>
            <person name="Cheng J.X."/>
            <person name="Dai P.F."/>
            <person name="Guo W.B."/>
            <person name="Han X.H."/>
            <person name="Huang E.J."/>
            <person name="Li L.F."/>
            <person name="Wei W."/>
            <person name="Gao Y.C."/>
            <person name="Liu J.Z."/>
            <person name="Shao H.Z."/>
            <person name="Wang X."/>
            <person name="Wang C.C."/>
            <person name="Yang T.C."/>
            <person name="Huo Q.B."/>
            <person name="Li W."/>
            <person name="Chen H.Y."/>
            <person name="Chen S.E."/>
            <person name="Zhou L.G."/>
            <person name="Ni X.B."/>
            <person name="Tian J.H."/>
            <person name="Sheng Y."/>
            <person name="Liu T."/>
            <person name="Pan Y.S."/>
            <person name="Xia L.Y."/>
            <person name="Li J."/>
            <person name="Zhao F."/>
            <person name="Cao W.C."/>
        </authorList>
    </citation>
    <scope>NUCLEOTIDE SEQUENCE [LARGE SCALE GENOMIC DNA]</scope>
    <source>
        <strain evidence="1">Iper-2018</strain>
    </source>
</reference>
<comment type="caution">
    <text evidence="1">The sequence shown here is derived from an EMBL/GenBank/DDBJ whole genome shotgun (WGS) entry which is preliminary data.</text>
</comment>
<sequence>MTSSGGEVRQIVVSVPSECCSDHQNGHSMPRYEIISVRERHGRFRKAVPLLPVPVAVVLCVLNVILPGIARLFDSHAKLLNLGQCSSRYEIR</sequence>
<dbReference type="EMBL" id="JABSTQ010009858">
    <property type="protein sequence ID" value="KAG0425331.1"/>
    <property type="molecule type" value="Genomic_DNA"/>
</dbReference>
<organism evidence="1 2">
    <name type="scientific">Ixodes persulcatus</name>
    <name type="common">Taiga tick</name>
    <dbReference type="NCBI Taxonomy" id="34615"/>
    <lineage>
        <taxon>Eukaryota</taxon>
        <taxon>Metazoa</taxon>
        <taxon>Ecdysozoa</taxon>
        <taxon>Arthropoda</taxon>
        <taxon>Chelicerata</taxon>
        <taxon>Arachnida</taxon>
        <taxon>Acari</taxon>
        <taxon>Parasitiformes</taxon>
        <taxon>Ixodida</taxon>
        <taxon>Ixodoidea</taxon>
        <taxon>Ixodidae</taxon>
        <taxon>Ixodinae</taxon>
        <taxon>Ixodes</taxon>
    </lineage>
</organism>
<evidence type="ECO:0000313" key="2">
    <source>
        <dbReference type="Proteomes" id="UP000805193"/>
    </source>
</evidence>
<protein>
    <submittedName>
        <fullName evidence="1">Uncharacterized protein</fullName>
    </submittedName>
</protein>
<evidence type="ECO:0000313" key="1">
    <source>
        <dbReference type="EMBL" id="KAG0425331.1"/>
    </source>
</evidence>